<evidence type="ECO:0000313" key="12">
    <source>
        <dbReference type="EMBL" id="MFD2544572.1"/>
    </source>
</evidence>
<dbReference type="PANTHER" id="PTHR37461">
    <property type="entry name" value="ANTI-SIGMA-K FACTOR RSKA"/>
    <property type="match status" value="1"/>
</dbReference>
<organism evidence="12 13">
    <name type="scientific">Kaistella montana</name>
    <dbReference type="NCBI Taxonomy" id="1849733"/>
    <lineage>
        <taxon>Bacteria</taxon>
        <taxon>Pseudomonadati</taxon>
        <taxon>Bacteroidota</taxon>
        <taxon>Flavobacteriia</taxon>
        <taxon>Flavobacteriales</taxon>
        <taxon>Weeksellaceae</taxon>
        <taxon>Chryseobacterium group</taxon>
        <taxon>Kaistella</taxon>
    </lineage>
</organism>
<proteinExistence type="predicted"/>
<feature type="domain" description="Anti-sigma K factor RskA C-terminal" evidence="11">
    <location>
        <begin position="110"/>
        <end position="253"/>
    </location>
</feature>
<keyword evidence="5 10" id="KW-1133">Transmembrane helix</keyword>
<dbReference type="RefSeq" id="WP_255927717.1">
    <property type="nucleotide sequence ID" value="NZ_JANFQP010000001.1"/>
</dbReference>
<evidence type="ECO:0000256" key="5">
    <source>
        <dbReference type="ARBA" id="ARBA00022989"/>
    </source>
</evidence>
<evidence type="ECO:0000256" key="10">
    <source>
        <dbReference type="SAM" id="Phobius"/>
    </source>
</evidence>
<feature type="transmembrane region" description="Helical" evidence="10">
    <location>
        <begin position="107"/>
        <end position="125"/>
    </location>
</feature>
<evidence type="ECO:0000256" key="9">
    <source>
        <dbReference type="SAM" id="Coils"/>
    </source>
</evidence>
<comment type="subcellular location">
    <subcellularLocation>
        <location evidence="2">Cell membrane</location>
    </subcellularLocation>
    <subcellularLocation>
        <location evidence="1">Membrane</location>
        <topology evidence="1">Single-pass membrane protein</topology>
    </subcellularLocation>
</comment>
<evidence type="ECO:0000256" key="4">
    <source>
        <dbReference type="ARBA" id="ARBA00022692"/>
    </source>
</evidence>
<evidence type="ECO:0000313" key="13">
    <source>
        <dbReference type="Proteomes" id="UP001597394"/>
    </source>
</evidence>
<evidence type="ECO:0000256" key="6">
    <source>
        <dbReference type="ARBA" id="ARBA00023136"/>
    </source>
</evidence>
<dbReference type="InterPro" id="IPR041916">
    <property type="entry name" value="Anti_sigma_zinc_sf"/>
</dbReference>
<keyword evidence="3" id="KW-1003">Cell membrane</keyword>
<keyword evidence="4 10" id="KW-0812">Transmembrane</keyword>
<evidence type="ECO:0000256" key="2">
    <source>
        <dbReference type="ARBA" id="ARBA00004236"/>
    </source>
</evidence>
<keyword evidence="9" id="KW-0175">Coiled coil</keyword>
<keyword evidence="13" id="KW-1185">Reference proteome</keyword>
<evidence type="ECO:0000256" key="3">
    <source>
        <dbReference type="ARBA" id="ARBA00022475"/>
    </source>
</evidence>
<feature type="coiled-coil region" evidence="9">
    <location>
        <begin position="127"/>
        <end position="161"/>
    </location>
</feature>
<dbReference type="InterPro" id="IPR018764">
    <property type="entry name" value="RskA_C"/>
</dbReference>
<dbReference type="Gene3D" id="1.10.10.1320">
    <property type="entry name" value="Anti-sigma factor, zinc-finger domain"/>
    <property type="match status" value="1"/>
</dbReference>
<evidence type="ECO:0000256" key="1">
    <source>
        <dbReference type="ARBA" id="ARBA00004167"/>
    </source>
</evidence>
<evidence type="ECO:0000256" key="7">
    <source>
        <dbReference type="ARBA" id="ARBA00029829"/>
    </source>
</evidence>
<sequence length="263" mass="29706">MDIKTYISSGVIEQYALGILPQEESAILECVMSKNIEVKNAVLETQETFEKLATEQAIEPPSHLKAEIFAKLDFTQSDVKLSAEESKTVSPKNEIFVEDKKTDFNKIWMMAASLLLLVSIGWNLFQMNSHQKNLDTFAKNNTDLEKKIENLENKNSMLLNAKKIQLEGVEKHPGMLAEVYWDNSKKVYLTINNLPKAPEGKQYQLWAIVDGKPVDAGIYDENNPEKMQEMKEISDAQAFAITLEKSGGSETPTMDEMYVMGKT</sequence>
<accession>A0ABW5KA99</accession>
<evidence type="ECO:0000256" key="8">
    <source>
        <dbReference type="ARBA" id="ARBA00030803"/>
    </source>
</evidence>
<reference evidence="13" key="1">
    <citation type="journal article" date="2019" name="Int. J. Syst. Evol. Microbiol.">
        <title>The Global Catalogue of Microorganisms (GCM) 10K type strain sequencing project: providing services to taxonomists for standard genome sequencing and annotation.</title>
        <authorList>
            <consortium name="The Broad Institute Genomics Platform"/>
            <consortium name="The Broad Institute Genome Sequencing Center for Infectious Disease"/>
            <person name="Wu L."/>
            <person name="Ma J."/>
        </authorList>
    </citation>
    <scope>NUCLEOTIDE SEQUENCE [LARGE SCALE GENOMIC DNA]</scope>
    <source>
        <strain evidence="13">KCTC 52204</strain>
    </source>
</reference>
<comment type="caution">
    <text evidence="12">The sequence shown here is derived from an EMBL/GenBank/DDBJ whole genome shotgun (WGS) entry which is preliminary data.</text>
</comment>
<dbReference type="Proteomes" id="UP001597394">
    <property type="component" value="Unassembled WGS sequence"/>
</dbReference>
<protein>
    <recommendedName>
        <fullName evidence="8">Regulator of SigK</fullName>
    </recommendedName>
    <alternativeName>
        <fullName evidence="7">Sigma-K anti-sigma factor RskA</fullName>
    </alternativeName>
</protein>
<keyword evidence="6 10" id="KW-0472">Membrane</keyword>
<gene>
    <name evidence="12" type="ORF">ACFSO8_03760</name>
</gene>
<dbReference type="PANTHER" id="PTHR37461:SF1">
    <property type="entry name" value="ANTI-SIGMA-K FACTOR RSKA"/>
    <property type="match status" value="1"/>
</dbReference>
<dbReference type="EMBL" id="JBHULG010000001">
    <property type="protein sequence ID" value="MFD2544572.1"/>
    <property type="molecule type" value="Genomic_DNA"/>
</dbReference>
<evidence type="ECO:0000259" key="11">
    <source>
        <dbReference type="Pfam" id="PF10099"/>
    </source>
</evidence>
<dbReference type="InterPro" id="IPR051474">
    <property type="entry name" value="Anti-sigma-K/W_factor"/>
</dbReference>
<name>A0ABW5KA99_9FLAO</name>
<dbReference type="Pfam" id="PF10099">
    <property type="entry name" value="RskA_C"/>
    <property type="match status" value="1"/>
</dbReference>